<dbReference type="Gene3D" id="2.30.30.40">
    <property type="entry name" value="SH3 Domains"/>
    <property type="match status" value="1"/>
</dbReference>
<dbReference type="InterPro" id="IPR011990">
    <property type="entry name" value="TPR-like_helical_dom_sf"/>
</dbReference>
<keyword evidence="2" id="KW-0472">Membrane</keyword>
<dbReference type="Pfam" id="PF00515">
    <property type="entry name" value="TPR_1"/>
    <property type="match status" value="1"/>
</dbReference>
<dbReference type="Proteomes" id="UP000239800">
    <property type="component" value="Unassembled WGS sequence"/>
</dbReference>
<dbReference type="OrthoDB" id="9776208at2"/>
<evidence type="ECO:0000256" key="1">
    <source>
        <dbReference type="PROSITE-ProRule" id="PRU00339"/>
    </source>
</evidence>
<gene>
    <name evidence="4" type="ORF">BST85_10860</name>
</gene>
<proteinExistence type="predicted"/>
<feature type="transmembrane region" description="Helical" evidence="2">
    <location>
        <begin position="127"/>
        <end position="150"/>
    </location>
</feature>
<dbReference type="SUPFAM" id="SSF48452">
    <property type="entry name" value="TPR-like"/>
    <property type="match status" value="1"/>
</dbReference>
<name>A0A2S7KRU2_9FLAO</name>
<dbReference type="PROSITE" id="PS50005">
    <property type="entry name" value="TPR"/>
    <property type="match status" value="1"/>
</dbReference>
<dbReference type="Gene3D" id="1.25.40.10">
    <property type="entry name" value="Tetratricopeptide repeat domain"/>
    <property type="match status" value="1"/>
</dbReference>
<sequence>MRTFLTILFGVFTIYGSLAQNETLFEQGKQHYRDQEFAEALGKWNEILNDGQHSTALYFNMANAHYKLNQVGMSIYFYEKALQLDPTNVDVRNNLSYAQNATVDVIEPLPRTLFQRWSDDLSGLFSLSGWATLTVLFGFLTALFFVLYYFSSRERSKRILFAGSLGSLGLTIFALLISFMVESKASKVNPAIVVSERTDIQSEPSLGSEQSFILHEGTKVQILDQEGDWYRIQIADGKDGWLFKDAIKRL</sequence>
<dbReference type="InterPro" id="IPR019734">
    <property type="entry name" value="TPR_rpt"/>
</dbReference>
<accession>A0A2S7KRU2</accession>
<dbReference type="SMART" id="SM00028">
    <property type="entry name" value="TPR"/>
    <property type="match status" value="1"/>
</dbReference>
<dbReference type="AlphaFoldDB" id="A0A2S7KRU2"/>
<evidence type="ECO:0000313" key="5">
    <source>
        <dbReference type="Proteomes" id="UP000239800"/>
    </source>
</evidence>
<keyword evidence="2" id="KW-1133">Transmembrane helix</keyword>
<dbReference type="EMBL" id="MQUB01000001">
    <property type="protein sequence ID" value="PQB05330.1"/>
    <property type="molecule type" value="Genomic_DNA"/>
</dbReference>
<evidence type="ECO:0000259" key="3">
    <source>
        <dbReference type="Pfam" id="PF08239"/>
    </source>
</evidence>
<dbReference type="RefSeq" id="WP_104813269.1">
    <property type="nucleotide sequence ID" value="NZ_MQUB01000001.1"/>
</dbReference>
<reference evidence="4 5" key="1">
    <citation type="submission" date="2016-11" db="EMBL/GenBank/DDBJ databases">
        <title>Trade-off between light-utilization and light-protection in marine flavobacteria.</title>
        <authorList>
            <person name="Kumagai Y."/>
        </authorList>
    </citation>
    <scope>NUCLEOTIDE SEQUENCE [LARGE SCALE GENOMIC DNA]</scope>
    <source>
        <strain evidence="4 5">NBRC 107741</strain>
    </source>
</reference>
<feature type="transmembrane region" description="Helical" evidence="2">
    <location>
        <begin position="159"/>
        <end position="181"/>
    </location>
</feature>
<organism evidence="4 5">
    <name type="scientific">Aureitalea marina</name>
    <dbReference type="NCBI Taxonomy" id="930804"/>
    <lineage>
        <taxon>Bacteria</taxon>
        <taxon>Pseudomonadati</taxon>
        <taxon>Bacteroidota</taxon>
        <taxon>Flavobacteriia</taxon>
        <taxon>Flavobacteriales</taxon>
        <taxon>Flavobacteriaceae</taxon>
        <taxon>Aureitalea</taxon>
    </lineage>
</organism>
<comment type="caution">
    <text evidence="4">The sequence shown here is derived from an EMBL/GenBank/DDBJ whole genome shotgun (WGS) entry which is preliminary data.</text>
</comment>
<evidence type="ECO:0000313" key="4">
    <source>
        <dbReference type="EMBL" id="PQB05330.1"/>
    </source>
</evidence>
<evidence type="ECO:0000256" key="2">
    <source>
        <dbReference type="SAM" id="Phobius"/>
    </source>
</evidence>
<feature type="domain" description="SH3b" evidence="3">
    <location>
        <begin position="202"/>
        <end position="247"/>
    </location>
</feature>
<keyword evidence="1" id="KW-0802">TPR repeat</keyword>
<dbReference type="Pfam" id="PF08239">
    <property type="entry name" value="SH3_3"/>
    <property type="match status" value="1"/>
</dbReference>
<feature type="repeat" description="TPR" evidence="1">
    <location>
        <begin position="55"/>
        <end position="88"/>
    </location>
</feature>
<protein>
    <submittedName>
        <fullName evidence="4">Ion channel protein</fullName>
    </submittedName>
</protein>
<keyword evidence="2" id="KW-0812">Transmembrane</keyword>
<keyword evidence="5" id="KW-1185">Reference proteome</keyword>
<dbReference type="InterPro" id="IPR003646">
    <property type="entry name" value="SH3-like_bac-type"/>
</dbReference>